<dbReference type="STRING" id="476157.GCA_001663155_01414"/>
<keyword evidence="4" id="KW-1185">Reference proteome</keyword>
<dbReference type="AlphaFoldDB" id="A0A562UX97"/>
<organism evidence="3 4">
    <name type="scientific">Altererythrobacter ishigakiensis</name>
    <dbReference type="NCBI Taxonomy" id="476157"/>
    <lineage>
        <taxon>Bacteria</taxon>
        <taxon>Pseudomonadati</taxon>
        <taxon>Pseudomonadota</taxon>
        <taxon>Alphaproteobacteria</taxon>
        <taxon>Sphingomonadales</taxon>
        <taxon>Erythrobacteraceae</taxon>
        <taxon>Altererythrobacter</taxon>
    </lineage>
</organism>
<comment type="caution">
    <text evidence="3">The sequence shown here is derived from an EMBL/GenBank/DDBJ whole genome shotgun (WGS) entry which is preliminary data.</text>
</comment>
<dbReference type="InterPro" id="IPR008309">
    <property type="entry name" value="YdbL"/>
</dbReference>
<feature type="compositionally biased region" description="Basic and acidic residues" evidence="1">
    <location>
        <begin position="122"/>
        <end position="131"/>
    </location>
</feature>
<keyword evidence="2" id="KW-0732">Signal</keyword>
<dbReference type="EMBL" id="VLLK01000001">
    <property type="protein sequence ID" value="TWJ10280.1"/>
    <property type="molecule type" value="Genomic_DNA"/>
</dbReference>
<dbReference type="Proteomes" id="UP000320547">
    <property type="component" value="Unassembled WGS sequence"/>
</dbReference>
<feature type="chain" id="PRO_5022111013" description="DUF1318 domain-containing protein" evidence="2">
    <location>
        <begin position="28"/>
        <end position="131"/>
    </location>
</feature>
<feature type="signal peptide" evidence="2">
    <location>
        <begin position="1"/>
        <end position="27"/>
    </location>
</feature>
<name>A0A562UX97_9SPHN</name>
<sequence length="131" mass="14179">MKMFRKLAFVGVISAASLAALVAPAQAQRDPAYAAARSSGQVGEKMDGYLDIVGEGTPELRRLVSDINIKRRAVYAQQARENGVTLEEYALSTGCQLILKTVPGEMYQAPDGSWQTRTSAPPRRDPRCPPG</sequence>
<proteinExistence type="predicted"/>
<gene>
    <name evidence="3" type="ORF">JN10_1942</name>
</gene>
<evidence type="ECO:0000256" key="1">
    <source>
        <dbReference type="SAM" id="MobiDB-lite"/>
    </source>
</evidence>
<feature type="region of interest" description="Disordered" evidence="1">
    <location>
        <begin position="107"/>
        <end position="131"/>
    </location>
</feature>
<accession>A0A562UX97</accession>
<evidence type="ECO:0000313" key="3">
    <source>
        <dbReference type="EMBL" id="TWJ10280.1"/>
    </source>
</evidence>
<evidence type="ECO:0000313" key="4">
    <source>
        <dbReference type="Proteomes" id="UP000320547"/>
    </source>
</evidence>
<dbReference type="Pfam" id="PF07027">
    <property type="entry name" value="DUF1318"/>
    <property type="match status" value="1"/>
</dbReference>
<protein>
    <recommendedName>
        <fullName evidence="5">DUF1318 domain-containing protein</fullName>
    </recommendedName>
</protein>
<reference evidence="3 4" key="1">
    <citation type="submission" date="2019-07" db="EMBL/GenBank/DDBJ databases">
        <title>Genomic Encyclopedia of Archaeal and Bacterial Type Strains, Phase II (KMG-II): from individual species to whole genera.</title>
        <authorList>
            <person name="Goeker M."/>
        </authorList>
    </citation>
    <scope>NUCLEOTIDE SEQUENCE [LARGE SCALE GENOMIC DNA]</scope>
    <source>
        <strain evidence="3 4">ATCC BAA-2084</strain>
    </source>
</reference>
<evidence type="ECO:0000256" key="2">
    <source>
        <dbReference type="SAM" id="SignalP"/>
    </source>
</evidence>
<evidence type="ECO:0008006" key="5">
    <source>
        <dbReference type="Google" id="ProtNLM"/>
    </source>
</evidence>